<dbReference type="AlphaFoldDB" id="A0A1W1DUZ0"/>
<accession>A0A1W1DUZ0</accession>
<keyword evidence="3" id="KW-0408">Iron</keyword>
<keyword evidence="1" id="KW-0349">Heme</keyword>
<dbReference type="GO" id="GO:0046872">
    <property type="term" value="F:metal ion binding"/>
    <property type="evidence" value="ECO:0007669"/>
    <property type="project" value="UniProtKB-KW"/>
</dbReference>
<reference evidence="5" key="1">
    <citation type="submission" date="2016-10" db="EMBL/GenBank/DDBJ databases">
        <authorList>
            <person name="de Groot N.N."/>
        </authorList>
    </citation>
    <scope>NUCLEOTIDE SEQUENCE</scope>
</reference>
<name>A0A1W1DUZ0_9ZZZZ</name>
<evidence type="ECO:0000259" key="4">
    <source>
        <dbReference type="PROSITE" id="PS51007"/>
    </source>
</evidence>
<evidence type="ECO:0000256" key="3">
    <source>
        <dbReference type="ARBA" id="ARBA00023004"/>
    </source>
</evidence>
<dbReference type="Pfam" id="PF00034">
    <property type="entry name" value="Cytochrom_C"/>
    <property type="match status" value="1"/>
</dbReference>
<evidence type="ECO:0000256" key="2">
    <source>
        <dbReference type="ARBA" id="ARBA00022723"/>
    </source>
</evidence>
<dbReference type="NCBIfam" id="TIGR04485">
    <property type="entry name" value="thiosulf_SoxX"/>
    <property type="match status" value="1"/>
</dbReference>
<dbReference type="SUPFAM" id="SSF46626">
    <property type="entry name" value="Cytochrome c"/>
    <property type="match status" value="1"/>
</dbReference>
<dbReference type="InterPro" id="IPR030999">
    <property type="entry name" value="Thiosulf_SoxX"/>
</dbReference>
<dbReference type="GO" id="GO:0009055">
    <property type="term" value="F:electron transfer activity"/>
    <property type="evidence" value="ECO:0007669"/>
    <property type="project" value="InterPro"/>
</dbReference>
<sequence>MKSKHFSTLALSAAVSIAMFATPSFADKKSDKSLKQAEKACKVAYPNDIAGCAPAFSRSHGNCLACHAISGGSQAGNIAPPLIAMKARFPDKSVLRAQIWDATVKVPGSIMLPFGRHQIMSEDQIDKVTNFIHSL</sequence>
<evidence type="ECO:0000313" key="5">
    <source>
        <dbReference type="EMBL" id="SFV85228.1"/>
    </source>
</evidence>
<evidence type="ECO:0000256" key="1">
    <source>
        <dbReference type="ARBA" id="ARBA00022617"/>
    </source>
</evidence>
<keyword evidence="2" id="KW-0479">Metal-binding</keyword>
<dbReference type="Gene3D" id="1.10.760.10">
    <property type="entry name" value="Cytochrome c-like domain"/>
    <property type="match status" value="1"/>
</dbReference>
<protein>
    <submittedName>
        <fullName evidence="5">Sulfur oxidation protein SoxX</fullName>
    </submittedName>
</protein>
<gene>
    <name evidence="5" type="ORF">MNB_SUP05-SYMBIONT-4-192</name>
    <name evidence="6" type="ORF">MNB_SUP05-SYMBIONT-7-422</name>
</gene>
<dbReference type="EMBL" id="FPHY01000017">
    <property type="protein sequence ID" value="SFV85228.1"/>
    <property type="molecule type" value="Genomic_DNA"/>
</dbReference>
<dbReference type="InterPro" id="IPR036909">
    <property type="entry name" value="Cyt_c-like_dom_sf"/>
</dbReference>
<dbReference type="PROSITE" id="PS51007">
    <property type="entry name" value="CYTC"/>
    <property type="match status" value="1"/>
</dbReference>
<organism evidence="5">
    <name type="scientific">hydrothermal vent metagenome</name>
    <dbReference type="NCBI Taxonomy" id="652676"/>
    <lineage>
        <taxon>unclassified sequences</taxon>
        <taxon>metagenomes</taxon>
        <taxon>ecological metagenomes</taxon>
    </lineage>
</organism>
<dbReference type="EMBL" id="FPIA01000147">
    <property type="protein sequence ID" value="SFV89352.1"/>
    <property type="molecule type" value="Genomic_DNA"/>
</dbReference>
<proteinExistence type="predicted"/>
<dbReference type="InterPro" id="IPR009056">
    <property type="entry name" value="Cyt_c-like_dom"/>
</dbReference>
<dbReference type="GO" id="GO:0020037">
    <property type="term" value="F:heme binding"/>
    <property type="evidence" value="ECO:0007669"/>
    <property type="project" value="InterPro"/>
</dbReference>
<evidence type="ECO:0000313" key="6">
    <source>
        <dbReference type="EMBL" id="SFV89352.1"/>
    </source>
</evidence>
<feature type="domain" description="Cytochrome c" evidence="4">
    <location>
        <begin position="47"/>
        <end position="135"/>
    </location>
</feature>